<evidence type="ECO:0000256" key="1">
    <source>
        <dbReference type="ARBA" id="ARBA00004496"/>
    </source>
</evidence>
<dbReference type="Proteomes" id="UP001217754">
    <property type="component" value="Chromosome 1"/>
</dbReference>
<keyword evidence="2" id="KW-0963">Cytoplasm</keyword>
<sequence length="180" mass="20835">MPDAGARGMWVSRASASKEIVVPPLNFDMVAPGVYRSGHPNERNFRFLQRLNLRSIVYLANDDYRENVREWAAAEHLNVFHHRVNMNKEPFTEMDEAEVALALEHVLDKRNHPVLIHCNKGKYRVGCLVGCLRRLQGWSHISILEEYARFAGDKIADEEFIEMFDLARVQLDPEHKPGWL</sequence>
<organism evidence="5 6">
    <name type="scientific">Malassezia japonica</name>
    <dbReference type="NCBI Taxonomy" id="223818"/>
    <lineage>
        <taxon>Eukaryota</taxon>
        <taxon>Fungi</taxon>
        <taxon>Dikarya</taxon>
        <taxon>Basidiomycota</taxon>
        <taxon>Ustilaginomycotina</taxon>
        <taxon>Malasseziomycetes</taxon>
        <taxon>Malasseziales</taxon>
        <taxon>Malasseziaceae</taxon>
        <taxon>Malassezia</taxon>
    </lineage>
</organism>
<feature type="domain" description="Tyrosine-protein phosphatase" evidence="4">
    <location>
        <begin position="26"/>
        <end position="179"/>
    </location>
</feature>
<dbReference type="GO" id="GO:0004725">
    <property type="term" value="F:protein tyrosine phosphatase activity"/>
    <property type="evidence" value="ECO:0007669"/>
    <property type="project" value="UniProtKB-EC"/>
</dbReference>
<dbReference type="SUPFAM" id="SSF52799">
    <property type="entry name" value="(Phosphotyrosine protein) phosphatases II"/>
    <property type="match status" value="1"/>
</dbReference>
<dbReference type="InterPro" id="IPR029021">
    <property type="entry name" value="Prot-tyrosine_phosphatase-like"/>
</dbReference>
<dbReference type="EC" id="3.1.3.48" evidence="5"/>
<evidence type="ECO:0000259" key="4">
    <source>
        <dbReference type="PROSITE" id="PS50054"/>
    </source>
</evidence>
<dbReference type="Gene3D" id="3.90.190.10">
    <property type="entry name" value="Protein tyrosine phosphatase superfamily"/>
    <property type="match status" value="1"/>
</dbReference>
<dbReference type="EMBL" id="CP119958">
    <property type="protein sequence ID" value="WFD37932.1"/>
    <property type="molecule type" value="Genomic_DNA"/>
</dbReference>
<dbReference type="PANTHER" id="PTHR31126:SF48">
    <property type="entry name" value="INOSITOL PHOSPHATASE SIW14"/>
    <property type="match status" value="1"/>
</dbReference>
<keyword evidence="3 5" id="KW-0378">Hydrolase</keyword>
<protein>
    <submittedName>
        <fullName evidence="5">Protein-tyrosine-phosphatase</fullName>
        <ecNumber evidence="5">3.1.3.48</ecNumber>
    </submittedName>
</protein>
<dbReference type="PANTHER" id="PTHR31126">
    <property type="entry name" value="TYROSINE-PROTEIN PHOSPHATASE"/>
    <property type="match status" value="1"/>
</dbReference>
<dbReference type="Pfam" id="PF03162">
    <property type="entry name" value="Y_phosphatase2"/>
    <property type="match status" value="1"/>
</dbReference>
<dbReference type="PRINTS" id="PR01911">
    <property type="entry name" value="PFDSPHPHTASE"/>
</dbReference>
<dbReference type="InterPro" id="IPR020422">
    <property type="entry name" value="TYR_PHOSPHATASE_DUAL_dom"/>
</dbReference>
<keyword evidence="6" id="KW-1185">Reference proteome</keyword>
<evidence type="ECO:0000313" key="6">
    <source>
        <dbReference type="Proteomes" id="UP001217754"/>
    </source>
</evidence>
<evidence type="ECO:0000313" key="5">
    <source>
        <dbReference type="EMBL" id="WFD37932.1"/>
    </source>
</evidence>
<proteinExistence type="predicted"/>
<comment type="subcellular location">
    <subcellularLocation>
        <location evidence="1">Cytoplasm</location>
    </subcellularLocation>
</comment>
<name>A0AAF0J8R7_9BASI</name>
<dbReference type="PROSITE" id="PS50054">
    <property type="entry name" value="TYR_PHOSPHATASE_DUAL"/>
    <property type="match status" value="1"/>
</dbReference>
<accession>A0AAF0J8R7</accession>
<dbReference type="GO" id="GO:0005737">
    <property type="term" value="C:cytoplasm"/>
    <property type="evidence" value="ECO:0007669"/>
    <property type="project" value="UniProtKB-SubCell"/>
</dbReference>
<dbReference type="AlphaFoldDB" id="A0AAF0J8R7"/>
<dbReference type="GeneID" id="85224529"/>
<dbReference type="InterPro" id="IPR020428">
    <property type="entry name" value="PFA-DSPs"/>
</dbReference>
<dbReference type="InterPro" id="IPR004861">
    <property type="entry name" value="Siw14-like"/>
</dbReference>
<dbReference type="RefSeq" id="XP_060120829.1">
    <property type="nucleotide sequence ID" value="XM_060264846.1"/>
</dbReference>
<gene>
    <name evidence="5" type="ORF">MJAP1_000880</name>
</gene>
<dbReference type="GO" id="GO:0052840">
    <property type="term" value="F:inositol diphosphate tetrakisphosphate diphosphatase activity"/>
    <property type="evidence" value="ECO:0007669"/>
    <property type="project" value="TreeGrafter"/>
</dbReference>
<evidence type="ECO:0000256" key="3">
    <source>
        <dbReference type="ARBA" id="ARBA00022801"/>
    </source>
</evidence>
<evidence type="ECO:0000256" key="2">
    <source>
        <dbReference type="ARBA" id="ARBA00022490"/>
    </source>
</evidence>
<reference evidence="5" key="1">
    <citation type="submission" date="2023-03" db="EMBL/GenBank/DDBJ databases">
        <title>Mating type loci evolution in Malassezia.</title>
        <authorList>
            <person name="Coelho M.A."/>
        </authorList>
    </citation>
    <scope>NUCLEOTIDE SEQUENCE</scope>
    <source>
        <strain evidence="5">CBS 9431</strain>
    </source>
</reference>
<dbReference type="FunFam" id="3.90.190.10:FF:000035">
    <property type="entry name" value="Tyrosine phosphatase, putative"/>
    <property type="match status" value="1"/>
</dbReference>